<evidence type="ECO:0000256" key="10">
    <source>
        <dbReference type="ARBA" id="ARBA00022989"/>
    </source>
</evidence>
<dbReference type="PIRSF" id="PIRSF000615">
    <property type="entry name" value="TyrPK_CSF1-R"/>
    <property type="match status" value="1"/>
</dbReference>
<dbReference type="CDD" id="cd00192">
    <property type="entry name" value="PTKc"/>
    <property type="match status" value="1"/>
</dbReference>
<dbReference type="InterPro" id="IPR011009">
    <property type="entry name" value="Kinase-like_dom_sf"/>
</dbReference>
<comment type="caution">
    <text evidence="18">The sequence shown here is derived from an EMBL/GenBank/DDBJ whole genome shotgun (WGS) entry which is preliminary data.</text>
</comment>
<dbReference type="OrthoDB" id="3256376at2759"/>
<dbReference type="InterPro" id="IPR020635">
    <property type="entry name" value="Tyr_kinase_cat_dom"/>
</dbReference>
<keyword evidence="8" id="KW-0418">Kinase</keyword>
<dbReference type="SUPFAM" id="SSF56112">
    <property type="entry name" value="Protein kinase-like (PK-like)"/>
    <property type="match status" value="1"/>
</dbReference>
<name>A0A1D1VG37_RAMVA</name>
<keyword evidence="3" id="KW-0808">Transferase</keyword>
<dbReference type="EMBL" id="BDGG01000005">
    <property type="protein sequence ID" value="GAU98727.1"/>
    <property type="molecule type" value="Genomic_DNA"/>
</dbReference>
<keyword evidence="11" id="KW-0472">Membrane</keyword>
<evidence type="ECO:0000256" key="13">
    <source>
        <dbReference type="ARBA" id="ARBA00051243"/>
    </source>
</evidence>
<protein>
    <recommendedName>
        <fullName evidence="2">receptor protein-tyrosine kinase</fullName>
        <ecNumber evidence="2">2.7.10.1</ecNumber>
    </recommendedName>
</protein>
<dbReference type="Gene3D" id="3.30.200.20">
    <property type="entry name" value="Phosphorylase Kinase, domain 1"/>
    <property type="match status" value="1"/>
</dbReference>
<dbReference type="PROSITE" id="PS00239">
    <property type="entry name" value="RECEPTOR_TYR_KIN_II"/>
    <property type="match status" value="1"/>
</dbReference>
<dbReference type="PANTHER" id="PTHR24416:SF525">
    <property type="entry name" value="INSULIN-LIKE RECEPTOR"/>
    <property type="match status" value="1"/>
</dbReference>
<evidence type="ECO:0000256" key="4">
    <source>
        <dbReference type="ARBA" id="ARBA00022692"/>
    </source>
</evidence>
<gene>
    <name evidence="18" type="primary">RvY_09836-2</name>
    <name evidence="18" type="synonym">RvY_09836.2</name>
    <name evidence="18" type="ORF">RvY_09836</name>
</gene>
<evidence type="ECO:0000256" key="9">
    <source>
        <dbReference type="ARBA" id="ARBA00022840"/>
    </source>
</evidence>
<keyword evidence="10" id="KW-1133">Transmembrane helix</keyword>
<keyword evidence="7 15" id="KW-0547">Nucleotide-binding</keyword>
<evidence type="ECO:0000313" key="18">
    <source>
        <dbReference type="EMBL" id="GAU98727.1"/>
    </source>
</evidence>
<dbReference type="EC" id="2.7.10.1" evidence="2"/>
<evidence type="ECO:0000256" key="15">
    <source>
        <dbReference type="PIRSR" id="PIRSR000615-2"/>
    </source>
</evidence>
<evidence type="ECO:0000256" key="3">
    <source>
        <dbReference type="ARBA" id="ARBA00022679"/>
    </source>
</evidence>
<keyword evidence="9 15" id="KW-0067">ATP-binding</keyword>
<feature type="binding site" evidence="16">
    <location>
        <position position="90"/>
    </location>
    <ligand>
        <name>Mg(2+)</name>
        <dbReference type="ChEBI" id="CHEBI:18420"/>
    </ligand>
</feature>
<evidence type="ECO:0000256" key="1">
    <source>
        <dbReference type="ARBA" id="ARBA00004479"/>
    </source>
</evidence>
<dbReference type="Pfam" id="PF07714">
    <property type="entry name" value="PK_Tyr_Ser-Thr"/>
    <property type="match status" value="1"/>
</dbReference>
<dbReference type="InterPro" id="IPR002011">
    <property type="entry name" value="Tyr_kinase_rcpt_2_CS"/>
</dbReference>
<keyword evidence="12" id="KW-0829">Tyrosine-protein kinase</keyword>
<keyword evidence="19" id="KW-1185">Reference proteome</keyword>
<evidence type="ECO:0000313" key="19">
    <source>
        <dbReference type="Proteomes" id="UP000186922"/>
    </source>
</evidence>
<evidence type="ECO:0000256" key="11">
    <source>
        <dbReference type="ARBA" id="ARBA00023136"/>
    </source>
</evidence>
<evidence type="ECO:0000256" key="8">
    <source>
        <dbReference type="ARBA" id="ARBA00022777"/>
    </source>
</evidence>
<dbReference type="PRINTS" id="PR00109">
    <property type="entry name" value="TYRKINASE"/>
</dbReference>
<evidence type="ECO:0000256" key="12">
    <source>
        <dbReference type="ARBA" id="ARBA00023137"/>
    </source>
</evidence>
<evidence type="ECO:0000256" key="16">
    <source>
        <dbReference type="PIRSR" id="PIRSR000615-3"/>
    </source>
</evidence>
<proteinExistence type="predicted"/>
<dbReference type="InterPro" id="IPR000719">
    <property type="entry name" value="Prot_kinase_dom"/>
</dbReference>
<dbReference type="AlphaFoldDB" id="A0A1D1VG37"/>
<keyword evidence="16" id="KW-0460">Magnesium</keyword>
<feature type="domain" description="Protein kinase" evidence="17">
    <location>
        <begin position="1"/>
        <end position="235"/>
    </location>
</feature>
<evidence type="ECO:0000256" key="7">
    <source>
        <dbReference type="ARBA" id="ARBA00022741"/>
    </source>
</evidence>
<evidence type="ECO:0000259" key="17">
    <source>
        <dbReference type="PROSITE" id="PS50011"/>
    </source>
</evidence>
<dbReference type="PANTHER" id="PTHR24416">
    <property type="entry name" value="TYROSINE-PROTEIN KINASE RECEPTOR"/>
    <property type="match status" value="1"/>
</dbReference>
<dbReference type="STRING" id="947166.A0A1D1VG37"/>
<keyword evidence="16" id="KW-0479">Metal-binding</keyword>
<dbReference type="Gene3D" id="1.10.510.10">
    <property type="entry name" value="Transferase(Phosphotransferase) domain 1"/>
    <property type="match status" value="1"/>
</dbReference>
<feature type="binding site" evidence="15">
    <location>
        <position position="89"/>
    </location>
    <ligand>
        <name>ATP</name>
        <dbReference type="ChEBI" id="CHEBI:30616"/>
    </ligand>
</feature>
<dbReference type="InterPro" id="IPR050122">
    <property type="entry name" value="RTK"/>
</dbReference>
<keyword evidence="5" id="KW-0732">Signal</keyword>
<evidence type="ECO:0000256" key="14">
    <source>
        <dbReference type="PIRSR" id="PIRSR000615-1"/>
    </source>
</evidence>
<sequence>MSQIQHPNILHFYGVCVEKEPFYIVMEYMNSGDLLSYLQSTCAPAAAEPYAPVVSSLTVADLLNMARDINQGCVYLEDTKKIHRDLAARNCLVRCEEVDGAVRRTVKIADFGMSRDVYSKDYYRRGMRRGGPGVPVKWMAPECLTENIHTTQSDVWSFGVVLYELMAYGQKGPYHELSNDYVLEMQKRGGIHPLMVDKTMELEPTVRNVMLQCWKMNRDERPTFRSVLQVLESLLENYIATNEAGSQGETEVFLINEKHQTEGTMLTGPGKCESFPTLRRKEYSAGNIIAFS</sequence>
<evidence type="ECO:0000256" key="2">
    <source>
        <dbReference type="ARBA" id="ARBA00011902"/>
    </source>
</evidence>
<dbReference type="GO" id="GO:0046872">
    <property type="term" value="F:metal ion binding"/>
    <property type="evidence" value="ECO:0007669"/>
    <property type="project" value="UniProtKB-KW"/>
</dbReference>
<accession>A0A1D1VG37</accession>
<dbReference type="GO" id="GO:0004714">
    <property type="term" value="F:transmembrane receptor protein tyrosine kinase activity"/>
    <property type="evidence" value="ECO:0007669"/>
    <property type="project" value="UniProtKB-EC"/>
</dbReference>
<feature type="binding site" evidence="16">
    <location>
        <position position="110"/>
    </location>
    <ligand>
        <name>Mg(2+)</name>
        <dbReference type="ChEBI" id="CHEBI:18420"/>
    </ligand>
</feature>
<evidence type="ECO:0000256" key="6">
    <source>
        <dbReference type="ARBA" id="ARBA00022737"/>
    </source>
</evidence>
<comment type="catalytic activity">
    <reaction evidence="13">
        <text>L-tyrosyl-[protein] + ATP = O-phospho-L-tyrosyl-[protein] + ADP + H(+)</text>
        <dbReference type="Rhea" id="RHEA:10596"/>
        <dbReference type="Rhea" id="RHEA-COMP:10136"/>
        <dbReference type="Rhea" id="RHEA-COMP:20101"/>
        <dbReference type="ChEBI" id="CHEBI:15378"/>
        <dbReference type="ChEBI" id="CHEBI:30616"/>
        <dbReference type="ChEBI" id="CHEBI:46858"/>
        <dbReference type="ChEBI" id="CHEBI:61978"/>
        <dbReference type="ChEBI" id="CHEBI:456216"/>
        <dbReference type="EC" id="2.7.10.1"/>
    </reaction>
</comment>
<keyword evidence="6" id="KW-0677">Repeat</keyword>
<comment type="subcellular location">
    <subcellularLocation>
        <location evidence="1">Membrane</location>
        <topology evidence="1">Single-pass type I membrane protein</topology>
    </subcellularLocation>
</comment>
<dbReference type="GO" id="GO:0005886">
    <property type="term" value="C:plasma membrane"/>
    <property type="evidence" value="ECO:0007669"/>
    <property type="project" value="TreeGrafter"/>
</dbReference>
<dbReference type="PROSITE" id="PS50011">
    <property type="entry name" value="PROTEIN_KINASE_DOM"/>
    <property type="match status" value="1"/>
</dbReference>
<dbReference type="SMART" id="SM00219">
    <property type="entry name" value="TyrKc"/>
    <property type="match status" value="1"/>
</dbReference>
<reference evidence="18 19" key="1">
    <citation type="journal article" date="2016" name="Nat. Commun.">
        <title>Extremotolerant tardigrade genome and improved radiotolerance of human cultured cells by tardigrade-unique protein.</title>
        <authorList>
            <person name="Hashimoto T."/>
            <person name="Horikawa D.D."/>
            <person name="Saito Y."/>
            <person name="Kuwahara H."/>
            <person name="Kozuka-Hata H."/>
            <person name="Shin-I T."/>
            <person name="Minakuchi Y."/>
            <person name="Ohishi K."/>
            <person name="Motoyama A."/>
            <person name="Aizu T."/>
            <person name="Enomoto A."/>
            <person name="Kondo K."/>
            <person name="Tanaka S."/>
            <person name="Hara Y."/>
            <person name="Koshikawa S."/>
            <person name="Sagara H."/>
            <person name="Miura T."/>
            <person name="Yokobori S."/>
            <person name="Miyagawa K."/>
            <person name="Suzuki Y."/>
            <person name="Kubo T."/>
            <person name="Oyama M."/>
            <person name="Kohara Y."/>
            <person name="Fujiyama A."/>
            <person name="Arakawa K."/>
            <person name="Katayama T."/>
            <person name="Toyoda A."/>
            <person name="Kunieda T."/>
        </authorList>
    </citation>
    <scope>NUCLEOTIDE SEQUENCE [LARGE SCALE GENOMIC DNA]</scope>
    <source>
        <strain evidence="18 19">YOKOZUNA-1</strain>
    </source>
</reference>
<dbReference type="GO" id="GO:0005524">
    <property type="term" value="F:ATP binding"/>
    <property type="evidence" value="ECO:0007669"/>
    <property type="project" value="UniProtKB-KW"/>
</dbReference>
<keyword evidence="4" id="KW-0812">Transmembrane</keyword>
<dbReference type="InterPro" id="IPR001245">
    <property type="entry name" value="Ser-Thr/Tyr_kinase_cat_dom"/>
</dbReference>
<dbReference type="GO" id="GO:0043235">
    <property type="term" value="C:receptor complex"/>
    <property type="evidence" value="ECO:0007669"/>
    <property type="project" value="TreeGrafter"/>
</dbReference>
<organism evidence="18 19">
    <name type="scientific">Ramazzottius varieornatus</name>
    <name type="common">Water bear</name>
    <name type="synonym">Tardigrade</name>
    <dbReference type="NCBI Taxonomy" id="947166"/>
    <lineage>
        <taxon>Eukaryota</taxon>
        <taxon>Metazoa</taxon>
        <taxon>Ecdysozoa</taxon>
        <taxon>Tardigrada</taxon>
        <taxon>Eutardigrada</taxon>
        <taxon>Parachela</taxon>
        <taxon>Hypsibioidea</taxon>
        <taxon>Ramazzottiidae</taxon>
        <taxon>Ramazzottius</taxon>
    </lineage>
</organism>
<evidence type="ECO:0000256" key="5">
    <source>
        <dbReference type="ARBA" id="ARBA00022729"/>
    </source>
</evidence>
<dbReference type="Proteomes" id="UP000186922">
    <property type="component" value="Unassembled WGS sequence"/>
</dbReference>
<dbReference type="GO" id="GO:0007169">
    <property type="term" value="P:cell surface receptor protein tyrosine kinase signaling pathway"/>
    <property type="evidence" value="ECO:0007669"/>
    <property type="project" value="InterPro"/>
</dbReference>
<feature type="active site" description="Proton acceptor" evidence="14">
    <location>
        <position position="85"/>
    </location>
</feature>